<dbReference type="PANTHER" id="PTHR34207:SF2">
    <property type="entry name" value="PROTEIN BIC1"/>
    <property type="match status" value="1"/>
</dbReference>
<accession>A0ABP0UJE9</accession>
<feature type="region of interest" description="Disordered" evidence="1">
    <location>
        <begin position="96"/>
        <end position="120"/>
    </location>
</feature>
<dbReference type="Proteomes" id="UP001497512">
    <property type="component" value="Chromosome 4"/>
</dbReference>
<dbReference type="PANTHER" id="PTHR34207">
    <property type="entry name" value="PROTEIN BIC1"/>
    <property type="match status" value="1"/>
</dbReference>
<dbReference type="CDD" id="cd22645">
    <property type="entry name" value="BIC1_CID"/>
    <property type="match status" value="1"/>
</dbReference>
<evidence type="ECO:0000313" key="3">
    <source>
        <dbReference type="Proteomes" id="UP001497512"/>
    </source>
</evidence>
<name>A0ABP0UJE9_9BRYO</name>
<evidence type="ECO:0000313" key="2">
    <source>
        <dbReference type="EMBL" id="CAK9222714.1"/>
    </source>
</evidence>
<proteinExistence type="predicted"/>
<organism evidence="2 3">
    <name type="scientific">Sphagnum troendelagicum</name>
    <dbReference type="NCBI Taxonomy" id="128251"/>
    <lineage>
        <taxon>Eukaryota</taxon>
        <taxon>Viridiplantae</taxon>
        <taxon>Streptophyta</taxon>
        <taxon>Embryophyta</taxon>
        <taxon>Bryophyta</taxon>
        <taxon>Sphagnophytina</taxon>
        <taxon>Sphagnopsida</taxon>
        <taxon>Sphagnales</taxon>
        <taxon>Sphagnaceae</taxon>
        <taxon>Sphagnum</taxon>
    </lineage>
</organism>
<sequence length="120" mass="12918">MAKASSGHEYGGDGDAEISSTICTDPCQVVRLETSMMSPLERIQLFRQQMSGNVVIPDTWSGEEKLKDWARHGTVEDALRPLGLMMATASLANDSLSKRATSSRVPGPASISPVVLSQLR</sequence>
<reference evidence="2" key="1">
    <citation type="submission" date="2024-02" db="EMBL/GenBank/DDBJ databases">
        <authorList>
            <consortium name="ELIXIR-Norway"/>
            <consortium name="Elixir Norway"/>
        </authorList>
    </citation>
    <scope>NUCLEOTIDE SEQUENCE</scope>
</reference>
<dbReference type="InterPro" id="IPR040374">
    <property type="entry name" value="BIC"/>
</dbReference>
<protein>
    <submittedName>
        <fullName evidence="2">Uncharacterized protein</fullName>
    </submittedName>
</protein>
<feature type="region of interest" description="Disordered" evidence="1">
    <location>
        <begin position="1"/>
        <end position="20"/>
    </location>
</feature>
<keyword evidence="3" id="KW-1185">Reference proteome</keyword>
<dbReference type="EMBL" id="OZ019896">
    <property type="protein sequence ID" value="CAK9222714.1"/>
    <property type="molecule type" value="Genomic_DNA"/>
</dbReference>
<evidence type="ECO:0000256" key="1">
    <source>
        <dbReference type="SAM" id="MobiDB-lite"/>
    </source>
</evidence>
<gene>
    <name evidence="2" type="ORF">CSSPTR1EN2_LOCUS16333</name>
</gene>